<reference evidence="3" key="1">
    <citation type="submission" date="2016-10" db="EMBL/GenBank/DDBJ databases">
        <authorList>
            <person name="Varghese N."/>
            <person name="Submissions S."/>
        </authorList>
    </citation>
    <scope>NUCLEOTIDE SEQUENCE [LARGE SCALE GENOMIC DNA]</scope>
    <source>
        <strain evidence="3">DSM 23664</strain>
    </source>
</reference>
<evidence type="ECO:0000313" key="3">
    <source>
        <dbReference type="Proteomes" id="UP000199612"/>
    </source>
</evidence>
<organism evidence="2 3">
    <name type="scientific">Alkalibacterium subtropicum</name>
    <dbReference type="NCBI Taxonomy" id="753702"/>
    <lineage>
        <taxon>Bacteria</taxon>
        <taxon>Bacillati</taxon>
        <taxon>Bacillota</taxon>
        <taxon>Bacilli</taxon>
        <taxon>Lactobacillales</taxon>
        <taxon>Carnobacteriaceae</taxon>
        <taxon>Alkalibacterium</taxon>
    </lineage>
</organism>
<evidence type="ECO:0000256" key="1">
    <source>
        <dbReference type="SAM" id="Phobius"/>
    </source>
</evidence>
<dbReference type="RefSeq" id="WP_091528194.1">
    <property type="nucleotide sequence ID" value="NZ_FOLT01000001.1"/>
</dbReference>
<keyword evidence="1" id="KW-0812">Transmembrane</keyword>
<keyword evidence="1" id="KW-0472">Membrane</keyword>
<protein>
    <submittedName>
        <fullName evidence="2">Uncharacterized protein</fullName>
    </submittedName>
</protein>
<dbReference type="Proteomes" id="UP000199612">
    <property type="component" value="Unassembled WGS sequence"/>
</dbReference>
<sequence length="212" mass="24311">MENIFNDYNTSTIVHVHKVENKDEYYKVAPVEDVIKQYPFFQNIKYFTAFALTVAALQHPVLNLTSFRTSSEASKNQVDYNDTAYIYESETSVFSSTSHINFPIEREGDFKLTDDVRHKDLEGLQKQTDIKLEHVDTKIDNLNDNINDVKVLLTRLESKIDELPSKDYVEKLVSQTTNKFLIWTGVGLTTVGAAIWALLDYYSNIIIELISG</sequence>
<evidence type="ECO:0000313" key="2">
    <source>
        <dbReference type="EMBL" id="SFB91116.1"/>
    </source>
</evidence>
<dbReference type="AlphaFoldDB" id="A0A1I1EWM5"/>
<keyword evidence="3" id="KW-1185">Reference proteome</keyword>
<name>A0A1I1EWM5_9LACT</name>
<accession>A0A1I1EWM5</accession>
<keyword evidence="1" id="KW-1133">Transmembrane helix</keyword>
<gene>
    <name evidence="2" type="ORF">SAMN04488102_101377</name>
</gene>
<proteinExistence type="predicted"/>
<dbReference type="EMBL" id="FOLT01000001">
    <property type="protein sequence ID" value="SFB91116.1"/>
    <property type="molecule type" value="Genomic_DNA"/>
</dbReference>
<feature type="transmembrane region" description="Helical" evidence="1">
    <location>
        <begin position="180"/>
        <end position="199"/>
    </location>
</feature>
<dbReference type="STRING" id="753702.SAMN04488102_101377"/>